<accession>A0A9P6VKG1</accession>
<keyword evidence="2 3" id="KW-0802">TPR repeat</keyword>
<feature type="repeat" description="TPR" evidence="3">
    <location>
        <begin position="331"/>
        <end position="364"/>
    </location>
</feature>
<dbReference type="GO" id="GO:0031415">
    <property type="term" value="C:NatA complex"/>
    <property type="evidence" value="ECO:0007669"/>
    <property type="project" value="TreeGrafter"/>
</dbReference>
<name>A0A9P6VKG1_9HELO</name>
<keyword evidence="1" id="KW-0677">Repeat</keyword>
<dbReference type="InterPro" id="IPR011990">
    <property type="entry name" value="TPR-like_helical_dom_sf"/>
</dbReference>
<evidence type="ECO:0000256" key="3">
    <source>
        <dbReference type="PROSITE-ProRule" id="PRU00339"/>
    </source>
</evidence>
<dbReference type="Gene3D" id="1.25.40.1010">
    <property type="match status" value="1"/>
</dbReference>
<dbReference type="Pfam" id="PF13432">
    <property type="entry name" value="TPR_16"/>
    <property type="match status" value="2"/>
</dbReference>
<comment type="caution">
    <text evidence="5">The sequence shown here is derived from an EMBL/GenBank/DDBJ whole genome shotgun (WGS) entry which is preliminary data.</text>
</comment>
<dbReference type="EMBL" id="VNKQ01000007">
    <property type="protein sequence ID" value="KAG0649640.1"/>
    <property type="molecule type" value="Genomic_DNA"/>
</dbReference>
<sequence length="788" mass="89142">MPQPLNSKESSLFRTVVRNYEDKQYKKGIKAADQILKKNPKHGDTLAMKALIMNSQGKTEEAFALGKVALQCDMKSHVCWHVYGLLYRAAKNFEEAIKAYKFALKLEPDSSQIQRDLALLQVQMRDYQGYLVSRRQMLTQRSHIRQNWTALAVALHLNGELSEAEGVLTTYEGTLKNPPSKTDFENSEAVMYKNSLIAEQGDTQKALDHLESAAKHNLDRLAVLELRAQYLAQLGQKEEAAKAYRTLIDRNSEYKTYYDGDEFRDAADKYLNRMLDKGVPSTFANLKHLYSNSSKKNILPVIVQQYIDSDKSAANDEPKRNGDTSKGASAAYYFLAQHYNYYLSRDLDAALENIEKAIELEPDSVDFHLTKARIWKHYGNTQKASEIMEQARTLDTRDRHINTKAAKYQLRNDETEAAIKTMGMFTRAETVGGPLADLHDMQCMWFLTEDGQSYARQGKLGLALKRFTSVYNVFDVWQEDQFDFHSFSLRKGQIRAYVDMMRWEDHLRDHPFFSRAALSAVGIYLNIHDKPLSNGTNGIGDANGDDAAERKKAAKKARKEAQKAEREAAAKKNEPNKSTKEGDGEAKKKDDDPDGVKLAATTEPMTDAMKFLAPLLQFSPKSIDAQIAGFEVYIRRKKYLLALKCLLAAAALGKEHPKVHEQIVRFKLAMEKDMESVPPKSLEIIKSEFKLLPESTSLSQFNDEYLKKHQDSVQSTLSALRVRRLLAPDTATRCEKDVAAVIKLPSITFEEAREALELLRSWQSSEAASFKSSAAAKWPKATVFSSLT</sequence>
<dbReference type="SUPFAM" id="SSF48452">
    <property type="entry name" value="TPR-like"/>
    <property type="match status" value="2"/>
</dbReference>
<evidence type="ECO:0000313" key="5">
    <source>
        <dbReference type="EMBL" id="KAG0649640.1"/>
    </source>
</evidence>
<dbReference type="PROSITE" id="PS50005">
    <property type="entry name" value="TPR"/>
    <property type="match status" value="2"/>
</dbReference>
<dbReference type="InterPro" id="IPR021183">
    <property type="entry name" value="NatA_aux_su"/>
</dbReference>
<dbReference type="FunFam" id="1.25.40.1010:FF:000002">
    <property type="entry name" value="N-terminal acetyltransferase catalytic subunit (NAT1)"/>
    <property type="match status" value="1"/>
</dbReference>
<feature type="repeat" description="TPR" evidence="3">
    <location>
        <begin position="77"/>
        <end position="110"/>
    </location>
</feature>
<gene>
    <name evidence="5" type="ORF">D0Z07_3982</name>
</gene>
<evidence type="ECO:0000313" key="6">
    <source>
        <dbReference type="Proteomes" id="UP000785200"/>
    </source>
</evidence>
<dbReference type="OrthoDB" id="10263032at2759"/>
<feature type="region of interest" description="Disordered" evidence="4">
    <location>
        <begin position="534"/>
        <end position="598"/>
    </location>
</feature>
<keyword evidence="6" id="KW-1185">Reference proteome</keyword>
<protein>
    <submittedName>
        <fullName evidence="5">N-alpha-acetyltransferase auxiliary subunit</fullName>
    </submittedName>
</protein>
<feature type="compositionally biased region" description="Basic and acidic residues" evidence="4">
    <location>
        <begin position="559"/>
        <end position="595"/>
    </location>
</feature>
<dbReference type="Pfam" id="PF12569">
    <property type="entry name" value="NatA_aux_su"/>
    <property type="match status" value="1"/>
</dbReference>
<dbReference type="AlphaFoldDB" id="A0A9P6VKG1"/>
<organism evidence="5 6">
    <name type="scientific">Hyphodiscus hymeniophilus</name>
    <dbReference type="NCBI Taxonomy" id="353542"/>
    <lineage>
        <taxon>Eukaryota</taxon>
        <taxon>Fungi</taxon>
        <taxon>Dikarya</taxon>
        <taxon>Ascomycota</taxon>
        <taxon>Pezizomycotina</taxon>
        <taxon>Leotiomycetes</taxon>
        <taxon>Helotiales</taxon>
        <taxon>Hyphodiscaceae</taxon>
        <taxon>Hyphodiscus</taxon>
    </lineage>
</organism>
<evidence type="ECO:0000256" key="4">
    <source>
        <dbReference type="SAM" id="MobiDB-lite"/>
    </source>
</evidence>
<reference evidence="5" key="1">
    <citation type="submission" date="2019-07" db="EMBL/GenBank/DDBJ databases">
        <title>Hyphodiscus hymeniophilus genome sequencing and assembly.</title>
        <authorList>
            <person name="Kramer G."/>
            <person name="Nodwell J."/>
        </authorList>
    </citation>
    <scope>NUCLEOTIDE SEQUENCE</scope>
    <source>
        <strain evidence="5">ATCC 34498</strain>
    </source>
</reference>
<dbReference type="SMART" id="SM00028">
    <property type="entry name" value="TPR"/>
    <property type="match status" value="4"/>
</dbReference>
<dbReference type="InterPro" id="IPR019734">
    <property type="entry name" value="TPR_rpt"/>
</dbReference>
<proteinExistence type="predicted"/>
<dbReference type="PANTHER" id="PTHR22767">
    <property type="entry name" value="N-TERMINAL ACETYLTRANSFERASE-RELATED"/>
    <property type="match status" value="1"/>
</dbReference>
<dbReference type="PANTHER" id="PTHR22767:SF2">
    <property type="entry name" value="N(ALPHA)-ACETYLTRANSFERASE 15_16, ISOFORM A"/>
    <property type="match status" value="1"/>
</dbReference>
<dbReference type="Gene3D" id="1.25.40.1040">
    <property type="match status" value="1"/>
</dbReference>
<evidence type="ECO:0000256" key="2">
    <source>
        <dbReference type="ARBA" id="ARBA00022803"/>
    </source>
</evidence>
<dbReference type="PIRSF" id="PIRSF000422">
    <property type="entry name" value="N-terminal-AcTrfase-A_aux_su"/>
    <property type="match status" value="1"/>
</dbReference>
<evidence type="ECO:0000256" key="1">
    <source>
        <dbReference type="ARBA" id="ARBA00022737"/>
    </source>
</evidence>
<dbReference type="Proteomes" id="UP000785200">
    <property type="component" value="Unassembled WGS sequence"/>
</dbReference>